<keyword evidence="6" id="KW-1185">Reference proteome</keyword>
<feature type="domain" description="Peptidase M16 C-terminal" evidence="4">
    <location>
        <begin position="191"/>
        <end position="393"/>
    </location>
</feature>
<evidence type="ECO:0000259" key="3">
    <source>
        <dbReference type="Pfam" id="PF00675"/>
    </source>
</evidence>
<dbReference type="RefSeq" id="WP_345216047.1">
    <property type="nucleotide sequence ID" value="NZ_BAABGN010000008.1"/>
</dbReference>
<organism evidence="5 6">
    <name type="scientific">Georgenia halophila</name>
    <dbReference type="NCBI Taxonomy" id="620889"/>
    <lineage>
        <taxon>Bacteria</taxon>
        <taxon>Bacillati</taxon>
        <taxon>Actinomycetota</taxon>
        <taxon>Actinomycetes</taxon>
        <taxon>Micrococcales</taxon>
        <taxon>Bogoriellaceae</taxon>
        <taxon>Georgenia</taxon>
    </lineage>
</organism>
<comment type="similarity">
    <text evidence="1 2">Belongs to the peptidase M16 family.</text>
</comment>
<dbReference type="PANTHER" id="PTHR11851">
    <property type="entry name" value="METALLOPROTEASE"/>
    <property type="match status" value="1"/>
</dbReference>
<dbReference type="PANTHER" id="PTHR11851:SF49">
    <property type="entry name" value="MITOCHONDRIAL-PROCESSING PEPTIDASE SUBUNIT ALPHA"/>
    <property type="match status" value="1"/>
</dbReference>
<reference evidence="6" key="1">
    <citation type="journal article" date="2019" name="Int. J. Syst. Evol. Microbiol.">
        <title>The Global Catalogue of Microorganisms (GCM) 10K type strain sequencing project: providing services to taxonomists for standard genome sequencing and annotation.</title>
        <authorList>
            <consortium name="The Broad Institute Genomics Platform"/>
            <consortium name="The Broad Institute Genome Sequencing Center for Infectious Disease"/>
            <person name="Wu L."/>
            <person name="Ma J."/>
        </authorList>
    </citation>
    <scope>NUCLEOTIDE SEQUENCE [LARGE SCALE GENOMIC DNA]</scope>
    <source>
        <strain evidence="6">JCM 17810</strain>
    </source>
</reference>
<dbReference type="InterPro" id="IPR011765">
    <property type="entry name" value="Pept_M16_N"/>
</dbReference>
<dbReference type="Pfam" id="PF05193">
    <property type="entry name" value="Peptidase_M16_C"/>
    <property type="match status" value="1"/>
</dbReference>
<name>A0ABP8L626_9MICO</name>
<dbReference type="InterPro" id="IPR050361">
    <property type="entry name" value="MPP/UQCRC_Complex"/>
</dbReference>
<accession>A0ABP8L626</accession>
<dbReference type="InterPro" id="IPR007863">
    <property type="entry name" value="Peptidase_M16_C"/>
</dbReference>
<protein>
    <submittedName>
        <fullName evidence="5">Pitrilysin family protein</fullName>
    </submittedName>
</protein>
<dbReference type="SUPFAM" id="SSF63411">
    <property type="entry name" value="LuxS/MPP-like metallohydrolase"/>
    <property type="match status" value="2"/>
</dbReference>
<sequence>MPQPLNLGPAGAPGTEIRAEQDGSVIRRSVLPGGIRVLTEAMPAQRSTAVAAWVAVGSRDETDGHHGSTHFLEHLLFKGTPARSALDIAEAFDAVGGEANAATGKEHTAYYARILDVDLPMATDVILDMVTSCLLDPAELETERGVILEELAMNDDDPIDVAHERFSLAVLGDHPLGRPIGGTAESIRAVPREAVVEHYRRTYVPSELVVTAAGSVDHDALCEQVLDAVRRGGWDLDPQAAPAARRLGVADARARGVDVPGSGAVVLPGPESVRLPTTGSATTVHRPTEQANVLLGGPGIPAGDDRRYILSVLTTVLGGGMSSRLFQEVREKRGLAYATYAFASAYAEAGTFGLYAGCAPGNVEEVTELLGAEWQRLADEGISEEELRRGIGQLRGNMVLGLEDNGSRMSRLGRAEIVHGELVDLDELIARISAVTAAQVRDLAAELAAAPRSIVIVGPFEDDIAARLLG</sequence>
<evidence type="ECO:0000256" key="1">
    <source>
        <dbReference type="ARBA" id="ARBA00007261"/>
    </source>
</evidence>
<comment type="caution">
    <text evidence="5">The sequence shown here is derived from an EMBL/GenBank/DDBJ whole genome shotgun (WGS) entry which is preliminary data.</text>
</comment>
<dbReference type="InterPro" id="IPR011249">
    <property type="entry name" value="Metalloenz_LuxS/M16"/>
</dbReference>
<evidence type="ECO:0000256" key="2">
    <source>
        <dbReference type="RuleBase" id="RU004447"/>
    </source>
</evidence>
<dbReference type="EMBL" id="BAABGN010000008">
    <property type="protein sequence ID" value="GAA4423525.1"/>
    <property type="molecule type" value="Genomic_DNA"/>
</dbReference>
<feature type="domain" description="Peptidase M16 N-terminal" evidence="3">
    <location>
        <begin position="36"/>
        <end position="183"/>
    </location>
</feature>
<dbReference type="PROSITE" id="PS00143">
    <property type="entry name" value="INSULINASE"/>
    <property type="match status" value="1"/>
</dbReference>
<dbReference type="InterPro" id="IPR001431">
    <property type="entry name" value="Pept_M16_Zn_BS"/>
</dbReference>
<dbReference type="Gene3D" id="3.30.830.10">
    <property type="entry name" value="Metalloenzyme, LuxS/M16 peptidase-like"/>
    <property type="match status" value="2"/>
</dbReference>
<dbReference type="Pfam" id="PF00675">
    <property type="entry name" value="Peptidase_M16"/>
    <property type="match status" value="1"/>
</dbReference>
<evidence type="ECO:0000313" key="5">
    <source>
        <dbReference type="EMBL" id="GAA4423525.1"/>
    </source>
</evidence>
<proteinExistence type="inferred from homology"/>
<gene>
    <name evidence="5" type="ORF">GCM10023169_19300</name>
</gene>
<dbReference type="Proteomes" id="UP001500622">
    <property type="component" value="Unassembled WGS sequence"/>
</dbReference>
<evidence type="ECO:0000259" key="4">
    <source>
        <dbReference type="Pfam" id="PF05193"/>
    </source>
</evidence>
<evidence type="ECO:0000313" key="6">
    <source>
        <dbReference type="Proteomes" id="UP001500622"/>
    </source>
</evidence>